<organism evidence="1 2">
    <name type="scientific">Tetradesmus obliquus</name>
    <name type="common">Green alga</name>
    <name type="synonym">Acutodesmus obliquus</name>
    <dbReference type="NCBI Taxonomy" id="3088"/>
    <lineage>
        <taxon>Eukaryota</taxon>
        <taxon>Viridiplantae</taxon>
        <taxon>Chlorophyta</taxon>
        <taxon>core chlorophytes</taxon>
        <taxon>Chlorophyceae</taxon>
        <taxon>CS clade</taxon>
        <taxon>Sphaeropleales</taxon>
        <taxon>Scenedesmaceae</taxon>
        <taxon>Tetradesmus</taxon>
    </lineage>
</organism>
<keyword evidence="2" id="KW-1185">Reference proteome</keyword>
<name>A0ABY8TYC1_TETOB</name>
<sequence length="109" mass="11619">MFGVILHRNMNKLCYALPPVTQLTRGSALLHQRQGDVVHLKDERHSLKALGIRQNSLLAWGCQLALSYMFSAVSGGTPAEVVAHLSNVVAAAGFSGGQQFNCLSLVGSS</sequence>
<dbReference type="EMBL" id="CP126212">
    <property type="protein sequence ID" value="WIA14139.1"/>
    <property type="molecule type" value="Genomic_DNA"/>
</dbReference>
<protein>
    <submittedName>
        <fullName evidence="1">Uncharacterized protein</fullName>
    </submittedName>
</protein>
<proteinExistence type="predicted"/>
<evidence type="ECO:0000313" key="1">
    <source>
        <dbReference type="EMBL" id="WIA14139.1"/>
    </source>
</evidence>
<accession>A0ABY8TYC1</accession>
<reference evidence="1 2" key="1">
    <citation type="submission" date="2023-05" db="EMBL/GenBank/DDBJ databases">
        <title>A 100% complete, gapless, phased diploid assembly of the Scenedesmus obliquus UTEX 3031 genome.</title>
        <authorList>
            <person name="Biondi T.C."/>
            <person name="Hanschen E.R."/>
            <person name="Kwon T."/>
            <person name="Eng W."/>
            <person name="Kruse C.P.S."/>
            <person name="Koehler S.I."/>
            <person name="Kunde Y."/>
            <person name="Gleasner C.D."/>
            <person name="You Mak K.T."/>
            <person name="Polle J."/>
            <person name="Hovde B.T."/>
            <person name="Starkenburg S.R."/>
        </authorList>
    </citation>
    <scope>NUCLEOTIDE SEQUENCE [LARGE SCALE GENOMIC DNA]</scope>
    <source>
        <strain evidence="1 2">DOE0152z</strain>
    </source>
</reference>
<evidence type="ECO:0000313" key="2">
    <source>
        <dbReference type="Proteomes" id="UP001244341"/>
    </source>
</evidence>
<gene>
    <name evidence="1" type="ORF">OEZ85_002681</name>
</gene>
<dbReference type="Proteomes" id="UP001244341">
    <property type="component" value="Chromosome 5b"/>
</dbReference>